<dbReference type="RefSeq" id="WP_404633738.1">
    <property type="nucleotide sequence ID" value="NZ_JADIKM010000003.1"/>
</dbReference>
<dbReference type="PANTHER" id="PTHR33336:SF3">
    <property type="entry name" value="ABM DOMAIN-CONTAINING PROTEIN"/>
    <property type="match status" value="1"/>
</dbReference>
<dbReference type="InterPro" id="IPR050744">
    <property type="entry name" value="AI-2_Isomerase_LsrG"/>
</dbReference>
<proteinExistence type="predicted"/>
<comment type="caution">
    <text evidence="2">The sequence shown here is derived from an EMBL/GenBank/DDBJ whole genome shotgun (WGS) entry which is preliminary data.</text>
</comment>
<protein>
    <submittedName>
        <fullName evidence="2">Antibiotic biosynthesis monooxygenase</fullName>
    </submittedName>
</protein>
<accession>A0ABW8JUY9</accession>
<dbReference type="Pfam" id="PF03992">
    <property type="entry name" value="ABM"/>
    <property type="match status" value="1"/>
</dbReference>
<feature type="domain" description="ABM" evidence="1">
    <location>
        <begin position="3"/>
        <end position="91"/>
    </location>
</feature>
<name>A0ABW8JUY9_9GAMM</name>
<dbReference type="InterPro" id="IPR011008">
    <property type="entry name" value="Dimeric_a/b-barrel"/>
</dbReference>
<organism evidence="2 3">
    <name type="scientific">Dyella ginsengisoli</name>
    <dbReference type="NCBI Taxonomy" id="363848"/>
    <lineage>
        <taxon>Bacteria</taxon>
        <taxon>Pseudomonadati</taxon>
        <taxon>Pseudomonadota</taxon>
        <taxon>Gammaproteobacteria</taxon>
        <taxon>Lysobacterales</taxon>
        <taxon>Rhodanobacteraceae</taxon>
        <taxon>Dyella</taxon>
    </lineage>
</organism>
<dbReference type="InterPro" id="IPR007138">
    <property type="entry name" value="ABM_dom"/>
</dbReference>
<keyword evidence="2" id="KW-0503">Monooxygenase</keyword>
<dbReference type="SUPFAM" id="SSF54909">
    <property type="entry name" value="Dimeric alpha+beta barrel"/>
    <property type="match status" value="1"/>
</dbReference>
<dbReference type="Proteomes" id="UP001620460">
    <property type="component" value="Unassembled WGS sequence"/>
</dbReference>
<gene>
    <name evidence="2" type="ORF">ISP17_12845</name>
</gene>
<evidence type="ECO:0000259" key="1">
    <source>
        <dbReference type="PROSITE" id="PS51725"/>
    </source>
</evidence>
<keyword evidence="2" id="KW-0560">Oxidoreductase</keyword>
<evidence type="ECO:0000313" key="2">
    <source>
        <dbReference type="EMBL" id="MFK2904844.1"/>
    </source>
</evidence>
<evidence type="ECO:0000313" key="3">
    <source>
        <dbReference type="Proteomes" id="UP001620460"/>
    </source>
</evidence>
<dbReference type="EMBL" id="JADIKM010000003">
    <property type="protein sequence ID" value="MFK2904844.1"/>
    <property type="molecule type" value="Genomic_DNA"/>
</dbReference>
<dbReference type="PROSITE" id="PS51725">
    <property type="entry name" value="ABM"/>
    <property type="match status" value="1"/>
</dbReference>
<dbReference type="GO" id="GO:0004497">
    <property type="term" value="F:monooxygenase activity"/>
    <property type="evidence" value="ECO:0007669"/>
    <property type="project" value="UniProtKB-KW"/>
</dbReference>
<sequence length="100" mass="10974">MSIHVIARLVAKPEHRREVEQALEPLLAGSRAEPGNRQYDLFVAADGAPVFHIVETYVDAAALQAHRDSAHYRAYRAAVADWLAAPPEVHVLNPRDVASA</sequence>
<keyword evidence="3" id="KW-1185">Reference proteome</keyword>
<reference evidence="2 3" key="1">
    <citation type="submission" date="2020-10" db="EMBL/GenBank/DDBJ databases">
        <title>Phylogeny of dyella-like bacteria.</title>
        <authorList>
            <person name="Fu J."/>
        </authorList>
    </citation>
    <scope>NUCLEOTIDE SEQUENCE [LARGE SCALE GENOMIC DNA]</scope>
    <source>
        <strain evidence="2 3">Gsoil3046</strain>
    </source>
</reference>
<dbReference type="Gene3D" id="3.30.70.100">
    <property type="match status" value="1"/>
</dbReference>
<dbReference type="PANTHER" id="PTHR33336">
    <property type="entry name" value="QUINOL MONOOXYGENASE YGIN-RELATED"/>
    <property type="match status" value="1"/>
</dbReference>